<dbReference type="PANTHER" id="PTHR30435:SF1">
    <property type="entry name" value="FLAGELLAR HOOK PROTEIN FLGE"/>
    <property type="match status" value="1"/>
</dbReference>
<dbReference type="GO" id="GO:0071978">
    <property type="term" value="P:bacterial-type flagellum-dependent swarming motility"/>
    <property type="evidence" value="ECO:0007669"/>
    <property type="project" value="TreeGrafter"/>
</dbReference>
<reference evidence="11 12" key="1">
    <citation type="submission" date="2016-12" db="EMBL/GenBank/DDBJ databases">
        <authorList>
            <person name="Song W.-J."/>
            <person name="Kurnit D.M."/>
        </authorList>
    </citation>
    <scope>NUCLEOTIDE SEQUENCE [LARGE SCALE GENOMIC DNA]</scope>
    <source>
        <strain evidence="11 12">DSM 11393</strain>
    </source>
</reference>
<dbReference type="STRING" id="1121455.SAMN02745728_00604"/>
<feature type="domain" description="Flagellar hook protein FlgE/F/G-like D1" evidence="10">
    <location>
        <begin position="88"/>
        <end position="157"/>
    </location>
</feature>
<dbReference type="Pfam" id="PF00460">
    <property type="entry name" value="Flg_bb_rod"/>
    <property type="match status" value="1"/>
</dbReference>
<feature type="domain" description="Flagellar basal body rod protein N-terminal" evidence="7">
    <location>
        <begin position="9"/>
        <end position="37"/>
    </location>
</feature>
<evidence type="ECO:0000259" key="8">
    <source>
        <dbReference type="Pfam" id="PF06429"/>
    </source>
</evidence>
<dbReference type="SUPFAM" id="SSF117143">
    <property type="entry name" value="Flagellar hook protein flgE"/>
    <property type="match status" value="2"/>
</dbReference>
<organism evidence="11 12">
    <name type="scientific">Desulfovibrio litoralis DSM 11393</name>
    <dbReference type="NCBI Taxonomy" id="1121455"/>
    <lineage>
        <taxon>Bacteria</taxon>
        <taxon>Pseudomonadati</taxon>
        <taxon>Thermodesulfobacteriota</taxon>
        <taxon>Desulfovibrionia</taxon>
        <taxon>Desulfovibrionales</taxon>
        <taxon>Desulfovibrionaceae</taxon>
        <taxon>Desulfovibrio</taxon>
    </lineage>
</organism>
<dbReference type="InterPro" id="IPR010930">
    <property type="entry name" value="Flg_bb/hook_C_dom"/>
</dbReference>
<dbReference type="InterPro" id="IPR020013">
    <property type="entry name" value="Flagellar_FlgE/F/G"/>
</dbReference>
<evidence type="ECO:0000256" key="4">
    <source>
        <dbReference type="ARBA" id="ARBA00023143"/>
    </source>
</evidence>
<dbReference type="InterPro" id="IPR037058">
    <property type="entry name" value="Falgellar_hook_FlgE_sf"/>
</dbReference>
<dbReference type="InterPro" id="IPR053967">
    <property type="entry name" value="LlgE_F_G-like_D1"/>
</dbReference>
<feature type="domain" description="Flagellar basal-body/hook protein C-terminal" evidence="8">
    <location>
        <begin position="681"/>
        <end position="724"/>
    </location>
</feature>
<evidence type="ECO:0000256" key="1">
    <source>
        <dbReference type="ARBA" id="ARBA00004117"/>
    </source>
</evidence>
<dbReference type="AlphaFoldDB" id="A0A1M7S916"/>
<dbReference type="EMBL" id="FRDI01000003">
    <property type="protein sequence ID" value="SHN54918.1"/>
    <property type="molecule type" value="Genomic_DNA"/>
</dbReference>
<dbReference type="Proteomes" id="UP000186469">
    <property type="component" value="Unassembled WGS sequence"/>
</dbReference>
<feature type="region of interest" description="Disordered" evidence="6">
    <location>
        <begin position="577"/>
        <end position="597"/>
    </location>
</feature>
<sequence length="727" mass="76933">MSLTASMWTSVSGLINHGEKMNVIGNNIANINTVGFKGQRMDFMDFVYQETGSASGFSQIGRGVSIGAIYGDFGQGALETSTEVTDLAISGKGYFSVVPKGTENAYYTRAGNFRFDKDGYLTDPHGYVLQGWEVPRDQAIAGSNSSSALRGAGAVKDIRLDDFSVSPRHTNNITFNVQLNNDGKSNSVSMGELPAPVTDPGAVLTSNAANNAFDKITFNGKVYNLIEPVDNHATSGSFIYNGNILNVSFAATAFPGAGNTATAPQAMTASFPPVTRNISATFVGTNIGTAAGAYTKVTIDGKEHDLVDANGVTLPSPGINSSNPGPFFILKDNTLVKISLPPLTNIDPTDPSISSTVSAVSSIETPNSTPFFALFNKWDANKTPTLAGTAYEYSTNLKIYDEGGAAHVVTVYFDRVMNQEVNGGDPSAILWEYIVTMDPADDKRSFNGGVAGAPFDSVSGNKNAGLLMTGTMSFDSKGQLKDSTAFAPDGGMTVAGMTDLENWKPAVLSDTGLPLFAANFSGREGQSFVNPTDAPSLEFATAINFGIRNTSGTWNLPNGVTSAAHIGIDATKLPSMDNSLSPLERSSAPSTSYGSPSATILQKQDGYSYGFLSNVSVSAEGVISGRYSNGVIKELYQITLFDFVSQHELRREGGNLFTQTRESGESNPGIANNNGMGAVKSNSLEQSNVDLSREFTQMITTQRGFQANSKGITTVDTMLETVIGMKR</sequence>
<keyword evidence="11" id="KW-0969">Cilium</keyword>
<evidence type="ECO:0000313" key="12">
    <source>
        <dbReference type="Proteomes" id="UP000186469"/>
    </source>
</evidence>
<dbReference type="GO" id="GO:0005829">
    <property type="term" value="C:cytosol"/>
    <property type="evidence" value="ECO:0007669"/>
    <property type="project" value="TreeGrafter"/>
</dbReference>
<protein>
    <recommendedName>
        <fullName evidence="3 5">Flagellar hook protein FlgE</fullName>
    </recommendedName>
</protein>
<dbReference type="GO" id="GO:0009424">
    <property type="term" value="C:bacterial-type flagellum hook"/>
    <property type="evidence" value="ECO:0007669"/>
    <property type="project" value="TreeGrafter"/>
</dbReference>
<gene>
    <name evidence="11" type="ORF">SAMN02745728_00604</name>
</gene>
<feature type="domain" description="Flagellar hook protein FlgE D2" evidence="9">
    <location>
        <begin position="382"/>
        <end position="607"/>
    </location>
</feature>
<dbReference type="InterPro" id="IPR037925">
    <property type="entry name" value="FlgE/F/G-like"/>
</dbReference>
<comment type="subcellular location">
    <subcellularLocation>
        <location evidence="1 5">Bacterial flagellum basal body</location>
    </subcellularLocation>
</comment>
<keyword evidence="4 5" id="KW-0975">Bacterial flagellum</keyword>
<dbReference type="PANTHER" id="PTHR30435">
    <property type="entry name" value="FLAGELLAR PROTEIN"/>
    <property type="match status" value="1"/>
</dbReference>
<evidence type="ECO:0000259" key="9">
    <source>
        <dbReference type="Pfam" id="PF07559"/>
    </source>
</evidence>
<proteinExistence type="inferred from homology"/>
<dbReference type="Pfam" id="PF06429">
    <property type="entry name" value="Flg_bbr_C"/>
    <property type="match status" value="1"/>
</dbReference>
<dbReference type="Pfam" id="PF22692">
    <property type="entry name" value="LlgE_F_G_D1"/>
    <property type="match status" value="1"/>
</dbReference>
<evidence type="ECO:0000256" key="2">
    <source>
        <dbReference type="ARBA" id="ARBA00009677"/>
    </source>
</evidence>
<dbReference type="InterPro" id="IPR011491">
    <property type="entry name" value="FlgE_D2"/>
</dbReference>
<keyword evidence="12" id="KW-1185">Reference proteome</keyword>
<dbReference type="NCBIfam" id="TIGR03506">
    <property type="entry name" value="FlgEFG_subfam"/>
    <property type="match status" value="2"/>
</dbReference>
<comment type="similarity">
    <text evidence="2 5">Belongs to the flagella basal body rod proteins family.</text>
</comment>
<feature type="compositionally biased region" description="Low complexity" evidence="6">
    <location>
        <begin position="586"/>
        <end position="597"/>
    </location>
</feature>
<dbReference type="PROSITE" id="PS00588">
    <property type="entry name" value="FLAGELLA_BB_ROD"/>
    <property type="match status" value="1"/>
</dbReference>
<evidence type="ECO:0000256" key="5">
    <source>
        <dbReference type="RuleBase" id="RU362116"/>
    </source>
</evidence>
<accession>A0A1M7S916</accession>
<keyword evidence="11" id="KW-0282">Flagellum</keyword>
<evidence type="ECO:0000259" key="7">
    <source>
        <dbReference type="Pfam" id="PF00460"/>
    </source>
</evidence>
<keyword evidence="11" id="KW-0966">Cell projection</keyword>
<dbReference type="InterPro" id="IPR001444">
    <property type="entry name" value="Flag_bb_rod_N"/>
</dbReference>
<dbReference type="Gene3D" id="2.60.98.20">
    <property type="entry name" value="Flagellar hook protein FlgE"/>
    <property type="match status" value="1"/>
</dbReference>
<evidence type="ECO:0000259" key="10">
    <source>
        <dbReference type="Pfam" id="PF22692"/>
    </source>
</evidence>
<dbReference type="Pfam" id="PF07559">
    <property type="entry name" value="FlgE_D2"/>
    <property type="match status" value="1"/>
</dbReference>
<evidence type="ECO:0000256" key="3">
    <source>
        <dbReference type="ARBA" id="ARBA00019015"/>
    </source>
</evidence>
<evidence type="ECO:0000256" key="6">
    <source>
        <dbReference type="SAM" id="MobiDB-lite"/>
    </source>
</evidence>
<dbReference type="InterPro" id="IPR019776">
    <property type="entry name" value="Flagellar_basal_body_rod_CS"/>
</dbReference>
<dbReference type="GO" id="GO:0009425">
    <property type="term" value="C:bacterial-type flagellum basal body"/>
    <property type="evidence" value="ECO:0007669"/>
    <property type="project" value="UniProtKB-SubCell"/>
</dbReference>
<dbReference type="RefSeq" id="WP_072696305.1">
    <property type="nucleotide sequence ID" value="NZ_FRDI01000003.1"/>
</dbReference>
<comment type="function">
    <text evidence="5">A flexible structure which links the flagellar filament to the drive apparatus in the basal body.</text>
</comment>
<evidence type="ECO:0000313" key="11">
    <source>
        <dbReference type="EMBL" id="SHN54918.1"/>
    </source>
</evidence>
<name>A0A1M7S916_9BACT</name>